<dbReference type="Proteomes" id="UP001066276">
    <property type="component" value="Chromosome 5"/>
</dbReference>
<evidence type="ECO:0000313" key="2">
    <source>
        <dbReference type="Proteomes" id="UP001066276"/>
    </source>
</evidence>
<protein>
    <submittedName>
        <fullName evidence="1">Uncharacterized protein</fullName>
    </submittedName>
</protein>
<comment type="caution">
    <text evidence="1">The sequence shown here is derived from an EMBL/GenBank/DDBJ whole genome shotgun (WGS) entry which is preliminary data.</text>
</comment>
<sequence>MEDLGLVLHLWRRPSEPPRKQPRSPLDEEVCTGAARRNGAAVNVNGCRQRLWNVLNRGREPHLVSSWTVHLSSPRKGFRRATRAAATSHKSAVQLRIEILCDVYLRGGIGEARPSLNPERKSLH</sequence>
<accession>A0AAV7RWX8</accession>
<evidence type="ECO:0000313" key="1">
    <source>
        <dbReference type="EMBL" id="KAJ1156116.1"/>
    </source>
</evidence>
<dbReference type="EMBL" id="JANPWB010000009">
    <property type="protein sequence ID" value="KAJ1156116.1"/>
    <property type="molecule type" value="Genomic_DNA"/>
</dbReference>
<dbReference type="AlphaFoldDB" id="A0AAV7RWX8"/>
<proteinExistence type="predicted"/>
<organism evidence="1 2">
    <name type="scientific">Pleurodeles waltl</name>
    <name type="common">Iberian ribbed newt</name>
    <dbReference type="NCBI Taxonomy" id="8319"/>
    <lineage>
        <taxon>Eukaryota</taxon>
        <taxon>Metazoa</taxon>
        <taxon>Chordata</taxon>
        <taxon>Craniata</taxon>
        <taxon>Vertebrata</taxon>
        <taxon>Euteleostomi</taxon>
        <taxon>Amphibia</taxon>
        <taxon>Batrachia</taxon>
        <taxon>Caudata</taxon>
        <taxon>Salamandroidea</taxon>
        <taxon>Salamandridae</taxon>
        <taxon>Pleurodelinae</taxon>
        <taxon>Pleurodeles</taxon>
    </lineage>
</organism>
<gene>
    <name evidence="1" type="ORF">NDU88_008841</name>
</gene>
<name>A0AAV7RWX8_PLEWA</name>
<keyword evidence="2" id="KW-1185">Reference proteome</keyword>
<reference evidence="1" key="1">
    <citation type="journal article" date="2022" name="bioRxiv">
        <title>Sequencing and chromosome-scale assembly of the giantPleurodeles waltlgenome.</title>
        <authorList>
            <person name="Brown T."/>
            <person name="Elewa A."/>
            <person name="Iarovenko S."/>
            <person name="Subramanian E."/>
            <person name="Araus A.J."/>
            <person name="Petzold A."/>
            <person name="Susuki M."/>
            <person name="Suzuki K.-i.T."/>
            <person name="Hayashi T."/>
            <person name="Toyoda A."/>
            <person name="Oliveira C."/>
            <person name="Osipova E."/>
            <person name="Leigh N.D."/>
            <person name="Simon A."/>
            <person name="Yun M.H."/>
        </authorList>
    </citation>
    <scope>NUCLEOTIDE SEQUENCE</scope>
    <source>
        <strain evidence="1">20211129_DDA</strain>
        <tissue evidence="1">Liver</tissue>
    </source>
</reference>